<dbReference type="InterPro" id="IPR005479">
    <property type="entry name" value="CPAse_ATP-bd"/>
</dbReference>
<feature type="binding site" evidence="10">
    <location>
        <position position="757"/>
    </location>
    <ligand>
        <name>ATP</name>
        <dbReference type="ChEBI" id="CHEBI:30616"/>
        <label>2</label>
    </ligand>
</feature>
<comment type="cofactor">
    <cofactor evidence="10">
        <name>Mg(2+)</name>
        <dbReference type="ChEBI" id="CHEBI:18420"/>
    </cofactor>
    <cofactor evidence="10">
        <name>Mn(2+)</name>
        <dbReference type="ChEBI" id="CHEBI:29035"/>
    </cofactor>
    <text evidence="10">Binds 4 Mg(2+) or Mn(2+) ions per subunit.</text>
</comment>
<evidence type="ECO:0000256" key="5">
    <source>
        <dbReference type="ARBA" id="ARBA00022737"/>
    </source>
</evidence>
<dbReference type="Proteomes" id="UP001646157">
    <property type="component" value="Unassembled WGS sequence"/>
</dbReference>
<dbReference type="InterPro" id="IPR016185">
    <property type="entry name" value="PreATP-grasp_dom_sf"/>
</dbReference>
<feature type="binding site" evidence="10">
    <location>
        <position position="782"/>
    </location>
    <ligand>
        <name>ATP</name>
        <dbReference type="ChEBI" id="CHEBI:30616"/>
        <label>2</label>
    </ligand>
</feature>
<dbReference type="Pfam" id="PF25596">
    <property type="entry name" value="CPSase_L_D1"/>
    <property type="match status" value="2"/>
</dbReference>
<feature type="binding site" evidence="10">
    <location>
        <position position="284"/>
    </location>
    <ligand>
        <name>ATP</name>
        <dbReference type="ChEBI" id="CHEBI:30616"/>
        <label>1</label>
    </ligand>
</feature>
<evidence type="ECO:0000256" key="3">
    <source>
        <dbReference type="ARBA" id="ARBA00022598"/>
    </source>
</evidence>
<feature type="binding site" evidence="10">
    <location>
        <position position="300"/>
    </location>
    <ligand>
        <name>Mn(2+)</name>
        <dbReference type="ChEBI" id="CHEBI:29035"/>
        <label>2</label>
    </ligand>
</feature>
<dbReference type="SUPFAM" id="SSF56059">
    <property type="entry name" value="Glutathione synthetase ATP-binding domain-like"/>
    <property type="match status" value="2"/>
</dbReference>
<evidence type="ECO:0000256" key="7">
    <source>
        <dbReference type="ARBA" id="ARBA00022840"/>
    </source>
</evidence>
<comment type="domain">
    <text evidence="10">The large subunit is composed of 2 ATP-grasp domains that are involved in binding the 2 ATP molecules needed for carbamoyl phosphate synthesis. The N-terminal ATP-grasp domain (referred to as the carboxyphosphate synthetic component) catalyzes the ATP-dependent phosphorylation of hydrogencarbonate to carboxyphosphate and the subsequent nucleophilic attack by ammonia to form a carbamate intermediate. The C-terminal ATP-grasp domain (referred to as the carbamoyl phosphate synthetic component) then catalyzes the phosphorylation of carbamate with the second ATP to form the end product carbamoyl phosphate. The reactive and unstable enzyme intermediates are sequentially channeled from one active site to the next through the interior of the protein over a distance of at least 96 A.</text>
</comment>
<feature type="binding site" evidence="10">
    <location>
        <position position="837"/>
    </location>
    <ligand>
        <name>Mn(2+)</name>
        <dbReference type="ChEBI" id="CHEBI:29035"/>
        <label>3</label>
    </ligand>
</feature>
<dbReference type="Pfam" id="PF02787">
    <property type="entry name" value="CPSase_L_D3"/>
    <property type="match status" value="1"/>
</dbReference>
<feature type="binding site" evidence="10">
    <location>
        <position position="751"/>
    </location>
    <ligand>
        <name>ATP</name>
        <dbReference type="ChEBI" id="CHEBI:30616"/>
        <label>2</label>
    </ligand>
</feature>
<evidence type="ECO:0000256" key="8">
    <source>
        <dbReference type="ARBA" id="ARBA00022975"/>
    </source>
</evidence>
<dbReference type="PROSITE" id="PS51855">
    <property type="entry name" value="MGS"/>
    <property type="match status" value="1"/>
</dbReference>
<feature type="binding site" evidence="10">
    <location>
        <position position="242"/>
    </location>
    <ligand>
        <name>ATP</name>
        <dbReference type="ChEBI" id="CHEBI:30616"/>
        <label>1</label>
    </ligand>
</feature>
<dbReference type="PRINTS" id="PR00098">
    <property type="entry name" value="CPSASE"/>
</dbReference>
<feature type="domain" description="ATP-grasp" evidence="11">
    <location>
        <begin position="674"/>
        <end position="866"/>
    </location>
</feature>
<dbReference type="SUPFAM" id="SSF52440">
    <property type="entry name" value="PreATP-grasp domain"/>
    <property type="match status" value="2"/>
</dbReference>
<keyword evidence="6 10" id="KW-0547">Nucleotide-binding</keyword>
<evidence type="ECO:0000313" key="14">
    <source>
        <dbReference type="Proteomes" id="UP001646157"/>
    </source>
</evidence>
<feature type="binding site" evidence="10">
    <location>
        <position position="298"/>
    </location>
    <ligand>
        <name>ATP</name>
        <dbReference type="ChEBI" id="CHEBI:30616"/>
        <label>1</label>
    </ligand>
</feature>
<feature type="binding site" evidence="10">
    <location>
        <position position="753"/>
    </location>
    <ligand>
        <name>ATP</name>
        <dbReference type="ChEBI" id="CHEBI:30616"/>
        <label>2</label>
    </ligand>
</feature>
<dbReference type="Gene3D" id="3.40.50.1380">
    <property type="entry name" value="Methylglyoxal synthase-like domain"/>
    <property type="match status" value="1"/>
</dbReference>
<feature type="binding site" evidence="10">
    <location>
        <position position="175"/>
    </location>
    <ligand>
        <name>ATP</name>
        <dbReference type="ChEBI" id="CHEBI:30616"/>
        <label>1</label>
    </ligand>
</feature>
<dbReference type="NCBIfam" id="TIGR01369">
    <property type="entry name" value="CPSaseII_lrg"/>
    <property type="match status" value="1"/>
</dbReference>
<evidence type="ECO:0000259" key="12">
    <source>
        <dbReference type="PROSITE" id="PS51855"/>
    </source>
</evidence>
<feature type="binding site" evidence="10">
    <location>
        <position position="837"/>
    </location>
    <ligand>
        <name>Mn(2+)</name>
        <dbReference type="ChEBI" id="CHEBI:29035"/>
        <label>4</label>
    </ligand>
</feature>
<feature type="region of interest" description="Carboxyphosphate synthetic domain" evidence="10">
    <location>
        <begin position="1"/>
        <end position="401"/>
    </location>
</feature>
<dbReference type="InterPro" id="IPR036914">
    <property type="entry name" value="MGS-like_dom_sf"/>
</dbReference>
<dbReference type="InterPro" id="IPR005483">
    <property type="entry name" value="CPSase_dom"/>
</dbReference>
<dbReference type="GO" id="GO:0004088">
    <property type="term" value="F:carbamoyl-phosphate synthase (glutamine-hydrolyzing) activity"/>
    <property type="evidence" value="ECO:0007669"/>
    <property type="project" value="UniProtKB-EC"/>
</dbReference>
<feature type="binding site" evidence="10">
    <location>
        <position position="169"/>
    </location>
    <ligand>
        <name>ATP</name>
        <dbReference type="ChEBI" id="CHEBI:30616"/>
        <label>1</label>
    </ligand>
</feature>
<dbReference type="InterPro" id="IPR036897">
    <property type="entry name" value="CarbamoylP_synth_lsu_oligo_sf"/>
</dbReference>
<dbReference type="HAMAP" id="MF_01210_B">
    <property type="entry name" value="CPSase_L_chain_B"/>
    <property type="match status" value="1"/>
</dbReference>
<feature type="binding site" evidence="10">
    <location>
        <position position="784"/>
    </location>
    <ligand>
        <name>ATP</name>
        <dbReference type="ChEBI" id="CHEBI:30616"/>
        <label>2</label>
    </ligand>
</feature>
<keyword evidence="8 10" id="KW-0665">Pyrimidine biosynthesis</keyword>
<dbReference type="InterPro" id="IPR058047">
    <property type="entry name" value="CPSase_preATP-grasp"/>
</dbReference>
<feature type="binding site" evidence="10">
    <location>
        <position position="825"/>
    </location>
    <ligand>
        <name>Mg(2+)</name>
        <dbReference type="ChEBI" id="CHEBI:18420"/>
        <label>3</label>
    </ligand>
</feature>
<feature type="binding site" evidence="10">
    <location>
        <position position="837"/>
    </location>
    <ligand>
        <name>Mg(2+)</name>
        <dbReference type="ChEBI" id="CHEBI:18420"/>
        <label>3</label>
    </ligand>
</feature>
<accession>A0ABS2N851</accession>
<feature type="binding site" evidence="10">
    <location>
        <position position="825"/>
    </location>
    <ligand>
        <name>ATP</name>
        <dbReference type="ChEBI" id="CHEBI:30616"/>
        <label>2</label>
    </ligand>
</feature>
<sequence>MPLRKDIKKVLVIGSGPIVIGQAAEFDYAGTQACLALKEEGLEVILINSNPATIMTDSAIADKVYIEPLTIESIEEVLKKERPEGMIATLGGQTGLNLGVKLHESKILEKYQVEMLGTSVESIKKGEDRESFRNLMLQIEEPVPSSEIIHTIEEGVDFAKKVGFPLIIRPAYTLGGEGGGFASNYQELKTVLKKGLALSPIHQVLLEQSIKGWKEVEYEVMRDENDTCIIVCNMENMDPVGVHTGDSIVVAPSQTLTDVQYQILRDASIKVIRELEIIGGCNIQFALNPNSNDYNIIEVNPRVSRSSALASKATGYPIARMAAKCAVGYHLDELLNPITGTTFASFEPAIDYIVVKLPRFPFDKFIEADRTLGTQMKATGEVMAIDRTFEGALNKGIRSLEMNVSGLSINSFKKCTKAQLLYHLENVTDLRIFAIAESFRQGSSVEEIHDITAIDFWFLEKINGLIELEDRLTSYKWAELPSNVFLEAKSKNISDQYLALLFNVPESEIRQKRRLLGMKPGYKLVDTCAAEFDAITPYYYSTWKGIDEIETSDKKKVLVIGSGPIRIGQGIEFDYCSVHATLALKKKGYEAIVMNNNPETVSTDYSIADRLYFEPLAVEDILHVIEKEKVDGVLIQFGGQTAINVAQELVNEGVPVLGTSIEAIDQLEDRKHFYDFLTKLDIPHILGEIAFEANQLIDAANELGYPVLVRPSYVIGGQSMFIFHHEDELNRYTDLLKKENNQKIWPLLVDKYISGLECEVDVISDGQNVIIPGIFEHVERAGVHSGDSIAVFPPLTITDKLKNTLVDYARKIAQELPVIGIMNIQYVISDDEIYVLEVNPRASRTVPIFSKVTNIPMIEWATLVQLGVPLDQVYSKQGLLQEPAFYSVKSPVFSAGKLREVDHVLGPEMKSTGEVLGMGMSVSEALEKALFLGGSNPFSQVDHNQPYVLCSITDSQKRESLNYVKELVDREYRIIATEGTAKYYSQHGIHVDGILSTKEMVKEVIRQGEVAAIINIPNQGRIKEKLGFYLREESVRNRVPCFTCLDTVKAAINISNDSEVNIRSVNEYYHLNEETLMSRIMKSI</sequence>
<feature type="binding site" evidence="10">
    <location>
        <position position="298"/>
    </location>
    <ligand>
        <name>Mg(2+)</name>
        <dbReference type="ChEBI" id="CHEBI:18420"/>
        <label>1</label>
    </ligand>
</feature>
<dbReference type="Pfam" id="PF02786">
    <property type="entry name" value="CPSase_L_D2"/>
    <property type="match status" value="2"/>
</dbReference>
<dbReference type="InterPro" id="IPR006275">
    <property type="entry name" value="CPSase_lsu"/>
</dbReference>
<keyword evidence="4 10" id="KW-0028">Amino-acid biosynthesis</keyword>
<feature type="domain" description="ATP-grasp" evidence="11">
    <location>
        <begin position="133"/>
        <end position="327"/>
    </location>
</feature>
<feature type="binding site" evidence="10">
    <location>
        <position position="284"/>
    </location>
    <ligand>
        <name>Mn(2+)</name>
        <dbReference type="ChEBI" id="CHEBI:29035"/>
        <label>1</label>
    </ligand>
</feature>
<feature type="binding site" evidence="10">
    <location>
        <position position="298"/>
    </location>
    <ligand>
        <name>Mg(2+)</name>
        <dbReference type="ChEBI" id="CHEBI:18420"/>
        <label>2</label>
    </ligand>
</feature>
<dbReference type="InterPro" id="IPR011761">
    <property type="entry name" value="ATP-grasp"/>
</dbReference>
<feature type="binding site" evidence="10">
    <location>
        <position position="298"/>
    </location>
    <ligand>
        <name>Mn(2+)</name>
        <dbReference type="ChEBI" id="CHEBI:29035"/>
        <label>2</label>
    </ligand>
</feature>
<keyword evidence="14" id="KW-1185">Reference proteome</keyword>
<comment type="function">
    <text evidence="10">Large subunit of the glutamine-dependent carbamoyl phosphate synthetase (CPSase). CPSase catalyzes the formation of carbamoyl phosphate from the ammonia moiety of glutamine, carbonate, and phosphate donated by ATP, constituting the first step of 2 biosynthetic pathways, one leading to arginine and/or urea and the other to pyrimidine nucleotides. The large subunit (synthetase) binds the substrates ammonia (free or transferred from glutamine from the small subunit), hydrogencarbonate and ATP and carries out an ATP-coupled ligase reaction, activating hydrogencarbonate by forming carboxy phosphate which reacts with ammonia to form carbamoyl phosphate.</text>
</comment>
<reference evidence="13 14" key="1">
    <citation type="submission" date="2021-01" db="EMBL/GenBank/DDBJ databases">
        <title>Genomic Encyclopedia of Type Strains, Phase IV (KMG-IV): sequencing the most valuable type-strain genomes for metagenomic binning, comparative biology and taxonomic classification.</title>
        <authorList>
            <person name="Goeker M."/>
        </authorList>
    </citation>
    <scope>NUCLEOTIDE SEQUENCE [LARGE SCALE GENOMIC DNA]</scope>
    <source>
        <strain evidence="13 14">DSM 24834</strain>
    </source>
</reference>
<feature type="binding site" evidence="10">
    <location>
        <position position="837"/>
    </location>
    <ligand>
        <name>ATP</name>
        <dbReference type="ChEBI" id="CHEBI:30616"/>
        <label>2</label>
    </ligand>
</feature>
<comment type="caution">
    <text evidence="10">Lacks conserved residue(s) required for the propagation of feature annotation.</text>
</comment>
<feature type="binding site" evidence="10">
    <location>
        <position position="284"/>
    </location>
    <ligand>
        <name>Mg(2+)</name>
        <dbReference type="ChEBI" id="CHEBI:18420"/>
        <label>1</label>
    </ligand>
</feature>
<feature type="binding site" evidence="10">
    <location>
        <position position="839"/>
    </location>
    <ligand>
        <name>Mn(2+)</name>
        <dbReference type="ChEBI" id="CHEBI:29035"/>
        <label>4</label>
    </ligand>
</feature>
<comment type="caution">
    <text evidence="13">The sequence shown here is derived from an EMBL/GenBank/DDBJ whole genome shotgun (WGS) entry which is preliminary data.</text>
</comment>
<dbReference type="NCBIfam" id="NF009455">
    <property type="entry name" value="PRK12815.1"/>
    <property type="match status" value="1"/>
</dbReference>
<dbReference type="SUPFAM" id="SSF52335">
    <property type="entry name" value="Methylglyoxal synthase-like"/>
    <property type="match status" value="1"/>
</dbReference>
<evidence type="ECO:0000256" key="1">
    <source>
        <dbReference type="ARBA" id="ARBA00009799"/>
    </source>
</evidence>
<feature type="binding site" evidence="10">
    <location>
        <position position="825"/>
    </location>
    <ligand>
        <name>Mn(2+)</name>
        <dbReference type="ChEBI" id="CHEBI:29035"/>
        <label>3</label>
    </ligand>
</feature>
<dbReference type="RefSeq" id="WP_205168207.1">
    <property type="nucleotide sequence ID" value="NZ_JAFBDZ010000001.1"/>
</dbReference>
<dbReference type="Gene3D" id="3.30.470.20">
    <property type="entry name" value="ATP-grasp fold, B domain"/>
    <property type="match status" value="2"/>
</dbReference>
<keyword evidence="5 10" id="KW-0677">Repeat</keyword>
<gene>
    <name evidence="10" type="primary">carB</name>
    <name evidence="13" type="ORF">JOC86_000545</name>
</gene>
<dbReference type="PROSITE" id="PS00867">
    <property type="entry name" value="CPSASE_2"/>
    <property type="match status" value="2"/>
</dbReference>
<dbReference type="SMART" id="SM00851">
    <property type="entry name" value="MGS"/>
    <property type="match status" value="1"/>
</dbReference>
<dbReference type="InterPro" id="IPR011607">
    <property type="entry name" value="MGS-like_dom"/>
</dbReference>
<dbReference type="EC" id="6.3.4.16" evidence="10"/>
<feature type="binding site" evidence="10">
    <location>
        <position position="785"/>
    </location>
    <ligand>
        <name>ATP</name>
        <dbReference type="ChEBI" id="CHEBI:30616"/>
        <label>2</label>
    </ligand>
</feature>
<keyword evidence="7 10" id="KW-0067">ATP-binding</keyword>
<feature type="binding site" evidence="10">
    <location>
        <position position="129"/>
    </location>
    <ligand>
        <name>ATP</name>
        <dbReference type="ChEBI" id="CHEBI:30616"/>
        <label>1</label>
    </ligand>
</feature>
<feature type="binding site" evidence="10">
    <location>
        <position position="176"/>
    </location>
    <ligand>
        <name>ATP</name>
        <dbReference type="ChEBI" id="CHEBI:30616"/>
        <label>1</label>
    </ligand>
</feature>
<protein>
    <recommendedName>
        <fullName evidence="10">Carbamoyl phosphate synthase large chain</fullName>
        <ecNumber evidence="10">6.3.4.16</ecNumber>
        <ecNumber evidence="10">6.3.5.5</ecNumber>
    </recommendedName>
    <alternativeName>
        <fullName evidence="10">Carbamoyl phosphate synthetase ammonia chain</fullName>
    </alternativeName>
</protein>
<dbReference type="Gene3D" id="3.30.1490.20">
    <property type="entry name" value="ATP-grasp fold, A domain"/>
    <property type="match status" value="1"/>
</dbReference>
<evidence type="ECO:0000256" key="2">
    <source>
        <dbReference type="ARBA" id="ARBA00022571"/>
    </source>
</evidence>
<keyword evidence="2 10" id="KW-0055">Arginine biosynthesis</keyword>
<dbReference type="EC" id="6.3.5.5" evidence="10"/>
<feature type="binding site" evidence="10">
    <location>
        <position position="208"/>
    </location>
    <ligand>
        <name>ATP</name>
        <dbReference type="ChEBI" id="CHEBI:30616"/>
        <label>1</label>
    </ligand>
</feature>
<feature type="binding site" evidence="10">
    <location>
        <position position="839"/>
    </location>
    <ligand>
        <name>Mg(2+)</name>
        <dbReference type="ChEBI" id="CHEBI:18420"/>
        <label>4</label>
    </ligand>
</feature>
<dbReference type="PROSITE" id="PS00866">
    <property type="entry name" value="CPSASE_1"/>
    <property type="match status" value="1"/>
</dbReference>
<comment type="similarity">
    <text evidence="1 10">Belongs to the CarB family.</text>
</comment>
<comment type="pathway">
    <text evidence="10">Pyrimidine metabolism; UMP biosynthesis via de novo pathway; (S)-dihydroorotate from bicarbonate: step 1/3.</text>
</comment>
<organism evidence="13 14">
    <name type="scientific">Rossellomorea pakistanensis</name>
    <dbReference type="NCBI Taxonomy" id="992288"/>
    <lineage>
        <taxon>Bacteria</taxon>
        <taxon>Bacillati</taxon>
        <taxon>Bacillota</taxon>
        <taxon>Bacilli</taxon>
        <taxon>Bacillales</taxon>
        <taxon>Bacillaceae</taxon>
        <taxon>Rossellomorea</taxon>
    </lineage>
</organism>
<evidence type="ECO:0000259" key="11">
    <source>
        <dbReference type="PROSITE" id="PS50975"/>
    </source>
</evidence>
<feature type="binding site" evidence="10">
    <location>
        <position position="241"/>
    </location>
    <ligand>
        <name>ATP</name>
        <dbReference type="ChEBI" id="CHEBI:30616"/>
        <label>1</label>
    </ligand>
</feature>
<evidence type="ECO:0000313" key="13">
    <source>
        <dbReference type="EMBL" id="MBM7584008.1"/>
    </source>
</evidence>
<dbReference type="InterPro" id="IPR013815">
    <property type="entry name" value="ATP_grasp_subdomain_1"/>
</dbReference>
<evidence type="ECO:0000256" key="10">
    <source>
        <dbReference type="HAMAP-Rule" id="MF_01210"/>
    </source>
</evidence>
<evidence type="ECO:0000256" key="4">
    <source>
        <dbReference type="ARBA" id="ARBA00022605"/>
    </source>
</evidence>
<feature type="domain" description="MGS-like" evidence="12">
    <location>
        <begin position="936"/>
        <end position="1084"/>
    </location>
</feature>
<proteinExistence type="inferred from homology"/>
<name>A0ABS2N851_9BACI</name>
<dbReference type="PANTHER" id="PTHR11405">
    <property type="entry name" value="CARBAMOYLTRANSFERASE FAMILY MEMBER"/>
    <property type="match status" value="1"/>
</dbReference>
<comment type="catalytic activity">
    <reaction evidence="9 10">
        <text>hydrogencarbonate + NH4(+) + 2 ATP = carbamoyl phosphate + 2 ADP + phosphate + 2 H(+)</text>
        <dbReference type="Rhea" id="RHEA:18029"/>
        <dbReference type="ChEBI" id="CHEBI:15378"/>
        <dbReference type="ChEBI" id="CHEBI:17544"/>
        <dbReference type="ChEBI" id="CHEBI:28938"/>
        <dbReference type="ChEBI" id="CHEBI:30616"/>
        <dbReference type="ChEBI" id="CHEBI:43474"/>
        <dbReference type="ChEBI" id="CHEBI:58228"/>
        <dbReference type="ChEBI" id="CHEBI:456216"/>
        <dbReference type="EC" id="6.3.4.16"/>
    </reaction>
</comment>
<comment type="catalytic activity">
    <reaction evidence="10">
        <text>hydrogencarbonate + L-glutamine + 2 ATP + H2O = carbamoyl phosphate + L-glutamate + 2 ADP + phosphate + 2 H(+)</text>
        <dbReference type="Rhea" id="RHEA:18633"/>
        <dbReference type="ChEBI" id="CHEBI:15377"/>
        <dbReference type="ChEBI" id="CHEBI:15378"/>
        <dbReference type="ChEBI" id="CHEBI:17544"/>
        <dbReference type="ChEBI" id="CHEBI:29985"/>
        <dbReference type="ChEBI" id="CHEBI:30616"/>
        <dbReference type="ChEBI" id="CHEBI:43474"/>
        <dbReference type="ChEBI" id="CHEBI:58228"/>
        <dbReference type="ChEBI" id="CHEBI:58359"/>
        <dbReference type="ChEBI" id="CHEBI:456216"/>
        <dbReference type="EC" id="6.3.5.5"/>
    </reaction>
</comment>
<comment type="subunit">
    <text evidence="10">Composed of two chains; the small (or glutamine) chain promotes the hydrolysis of glutamine to ammonia, which is used by the large (or ammonia) chain to synthesize carbamoyl phosphate. Tetramer of heterodimers (alpha,beta)4.</text>
</comment>
<keyword evidence="3 10" id="KW-0436">Ligase</keyword>
<feature type="binding site" evidence="10">
    <location>
        <position position="783"/>
    </location>
    <ligand>
        <name>ATP</name>
        <dbReference type="ChEBI" id="CHEBI:30616"/>
        <label>2</label>
    </ligand>
</feature>
<dbReference type="InterPro" id="IPR005480">
    <property type="entry name" value="CPSase_lsu_oligo"/>
</dbReference>
<evidence type="ECO:0000256" key="6">
    <source>
        <dbReference type="ARBA" id="ARBA00022741"/>
    </source>
</evidence>
<dbReference type="EMBL" id="JAFBDZ010000001">
    <property type="protein sequence ID" value="MBM7584008.1"/>
    <property type="molecule type" value="Genomic_DNA"/>
</dbReference>
<dbReference type="NCBIfam" id="NF003671">
    <property type="entry name" value="PRK05294.1"/>
    <property type="match status" value="1"/>
</dbReference>
<feature type="binding site" evidence="10">
    <location>
        <position position="300"/>
    </location>
    <ligand>
        <name>Mg(2+)</name>
        <dbReference type="ChEBI" id="CHEBI:18420"/>
        <label>2</label>
    </ligand>
</feature>
<comment type="pathway">
    <text evidence="10">Amino-acid biosynthesis; L-arginine biosynthesis; carbamoyl phosphate from bicarbonate: step 1/1.</text>
</comment>
<feature type="binding site" evidence="10">
    <location>
        <position position="215"/>
    </location>
    <ligand>
        <name>ATP</name>
        <dbReference type="ChEBI" id="CHEBI:30616"/>
        <label>1</label>
    </ligand>
</feature>
<feature type="region of interest" description="Allosteric domain" evidence="10">
    <location>
        <begin position="935"/>
        <end position="1084"/>
    </location>
</feature>
<feature type="binding site" evidence="10">
    <location>
        <position position="710"/>
    </location>
    <ligand>
        <name>ATP</name>
        <dbReference type="ChEBI" id="CHEBI:30616"/>
        <label>2</label>
    </ligand>
</feature>
<feature type="binding site" evidence="10">
    <location>
        <position position="210"/>
    </location>
    <ligand>
        <name>ATP</name>
        <dbReference type="ChEBI" id="CHEBI:30616"/>
        <label>1</label>
    </ligand>
</feature>
<dbReference type="PANTHER" id="PTHR11405:SF53">
    <property type="entry name" value="CARBAMOYL-PHOSPHATE SYNTHASE [AMMONIA], MITOCHONDRIAL"/>
    <property type="match status" value="1"/>
</dbReference>
<dbReference type="SMART" id="SM01096">
    <property type="entry name" value="CPSase_L_D3"/>
    <property type="match status" value="1"/>
</dbReference>
<feature type="binding site" evidence="10">
    <location>
        <position position="298"/>
    </location>
    <ligand>
        <name>Mn(2+)</name>
        <dbReference type="ChEBI" id="CHEBI:29035"/>
        <label>1</label>
    </ligand>
</feature>
<dbReference type="SUPFAM" id="SSF48108">
    <property type="entry name" value="Carbamoyl phosphate synthetase, large subunit connection domain"/>
    <property type="match status" value="1"/>
</dbReference>
<feature type="binding site" evidence="10">
    <location>
        <position position="243"/>
    </location>
    <ligand>
        <name>ATP</name>
        <dbReference type="ChEBI" id="CHEBI:30616"/>
        <label>1</label>
    </ligand>
</feature>
<dbReference type="Gene3D" id="1.10.1030.10">
    <property type="entry name" value="Carbamoyl-phosphate synthetase, large subunit oligomerisation domain"/>
    <property type="match status" value="1"/>
</dbReference>
<evidence type="ECO:0000256" key="9">
    <source>
        <dbReference type="ARBA" id="ARBA00047359"/>
    </source>
</evidence>
<feature type="binding site" evidence="10">
    <location>
        <position position="837"/>
    </location>
    <ligand>
        <name>Mg(2+)</name>
        <dbReference type="ChEBI" id="CHEBI:18420"/>
        <label>4</label>
    </ligand>
</feature>
<dbReference type="Pfam" id="PF02142">
    <property type="entry name" value="MGS"/>
    <property type="match status" value="1"/>
</dbReference>
<dbReference type="PROSITE" id="PS50975">
    <property type="entry name" value="ATP_GRASP"/>
    <property type="match status" value="2"/>
</dbReference>
<dbReference type="Gene3D" id="3.40.50.20">
    <property type="match status" value="2"/>
</dbReference>